<dbReference type="InterPro" id="IPR040410">
    <property type="entry name" value="UPF0658_Golgi"/>
</dbReference>
<protein>
    <recommendedName>
        <fullName evidence="5">TRP C-terminal domain-containing protein</fullName>
    </recommendedName>
</protein>
<dbReference type="EMBL" id="BABT02000146">
    <property type="protein sequence ID" value="GAA97895.1"/>
    <property type="molecule type" value="Genomic_DNA"/>
</dbReference>
<feature type="transmembrane region" description="Helical" evidence="2">
    <location>
        <begin position="353"/>
        <end position="375"/>
    </location>
</feature>
<keyword evidence="4" id="KW-1185">Reference proteome</keyword>
<dbReference type="InParanoid" id="G7E4Y5"/>
<gene>
    <name evidence="3" type="primary">Mo04575</name>
    <name evidence="3" type="ORF">E5Q_04575</name>
</gene>
<feature type="region of interest" description="Disordered" evidence="1">
    <location>
        <begin position="612"/>
        <end position="635"/>
    </location>
</feature>
<dbReference type="AlphaFoldDB" id="G7E4Y5"/>
<accession>G7E4Y5</accession>
<feature type="compositionally biased region" description="Polar residues" evidence="1">
    <location>
        <begin position="75"/>
        <end position="84"/>
    </location>
</feature>
<proteinExistence type="predicted"/>
<dbReference type="PANTHER" id="PTHR34391">
    <property type="entry name" value="UPF0658 GOLGI APPARATUS MEMBRANE PROTEIN C1952.10C-RELATED"/>
    <property type="match status" value="1"/>
</dbReference>
<feature type="region of interest" description="Disordered" evidence="1">
    <location>
        <begin position="234"/>
        <end position="284"/>
    </location>
</feature>
<dbReference type="GO" id="GO:0005794">
    <property type="term" value="C:Golgi apparatus"/>
    <property type="evidence" value="ECO:0007669"/>
    <property type="project" value="TreeGrafter"/>
</dbReference>
<dbReference type="OMA" id="RDEDEYH"/>
<dbReference type="Proteomes" id="UP000009131">
    <property type="component" value="Unassembled WGS sequence"/>
</dbReference>
<feature type="transmembrane region" description="Helical" evidence="2">
    <location>
        <begin position="422"/>
        <end position="446"/>
    </location>
</feature>
<keyword evidence="2" id="KW-0812">Transmembrane</keyword>
<evidence type="ECO:0000313" key="4">
    <source>
        <dbReference type="Proteomes" id="UP000009131"/>
    </source>
</evidence>
<feature type="transmembrane region" description="Helical" evidence="2">
    <location>
        <begin position="569"/>
        <end position="588"/>
    </location>
</feature>
<feature type="transmembrane region" description="Helical" evidence="2">
    <location>
        <begin position="528"/>
        <end position="548"/>
    </location>
</feature>
<dbReference type="OrthoDB" id="2448307at2759"/>
<evidence type="ECO:0000256" key="1">
    <source>
        <dbReference type="SAM" id="MobiDB-lite"/>
    </source>
</evidence>
<sequence>MLSEDTRMPASRQAARHPAYFVEPSQAQPSRLPLQPRQQAHATQHTLVMTSSNDRPISTDSSAVTSPVSPASYDTAASPTTPVAPQQRAARNSAHFILPPHGQYEQRRQSIHAGFQGYEIEQEPVYHHSQPAQQYYAPAPGQHDHQRRYSQPQVADAQMHYMGYPPTAEIGLPYAAGRSHPATRSTQGLLDHGYVDPYQQPGPLRQAQMQMPYAPAYAHVYAPDAAYAHVYMPDAGQPQQESPSELKFAPRPDLTHQATDSSHGSRKEMPEDLPVTPSARKSHSSEAMDETFAEWMGTTARNLATPNQLAYLGLVIAQAVSIIAMMICIFVNYQRRIDYQYGQNGQSPRQRSIQVYLVIFVLAELFALAASLDALRLRNTIQLVGLCFFSLLMMIYAALMPTQLLHALGNYESPAYLYIHKLIVATAVVLGITAALQGALTFRLYSEYGWEVFKQIGADRRIKSAFTYYQIFACILKFDLYFLVGFAIQYLILVLNHANTTEFAVTIAALPIILVAIFSAAVAVRLEVYWLAFLALLLELAGMVYFIYKLFRLYDPTEEWKYLISQRTLTAFSVVCIVLLAVTCAINVKCCLNFGIGLKDQIPRYWTSKPRVSRKANGTTQDDERQVTPGRWTID</sequence>
<feature type="transmembrane region" description="Helical" evidence="2">
    <location>
        <begin position="309"/>
        <end position="333"/>
    </location>
</feature>
<evidence type="ECO:0000313" key="3">
    <source>
        <dbReference type="EMBL" id="GAA97895.1"/>
    </source>
</evidence>
<dbReference type="eggNOG" id="ENOG502RXYE">
    <property type="taxonomic scope" value="Eukaryota"/>
</dbReference>
<feature type="transmembrane region" description="Helical" evidence="2">
    <location>
        <begin position="381"/>
        <end position="401"/>
    </location>
</feature>
<feature type="transmembrane region" description="Helical" evidence="2">
    <location>
        <begin position="503"/>
        <end position="522"/>
    </location>
</feature>
<keyword evidence="2" id="KW-1133">Transmembrane helix</keyword>
<evidence type="ECO:0008006" key="5">
    <source>
        <dbReference type="Google" id="ProtNLM"/>
    </source>
</evidence>
<name>G7E4Y5_MIXOS</name>
<evidence type="ECO:0000256" key="2">
    <source>
        <dbReference type="SAM" id="Phobius"/>
    </source>
</evidence>
<feature type="compositionally biased region" description="Low complexity" evidence="1">
    <location>
        <begin position="24"/>
        <end position="40"/>
    </location>
</feature>
<dbReference type="HOGENOM" id="CLU_430878_0_0_1"/>
<feature type="transmembrane region" description="Helical" evidence="2">
    <location>
        <begin position="466"/>
        <end position="491"/>
    </location>
</feature>
<reference evidence="3 4" key="1">
    <citation type="journal article" date="2011" name="J. Gen. Appl. Microbiol.">
        <title>Draft genome sequencing of the enigmatic basidiomycete Mixia osmundae.</title>
        <authorList>
            <person name="Nishida H."/>
            <person name="Nagatsuka Y."/>
            <person name="Sugiyama J."/>
        </authorList>
    </citation>
    <scope>NUCLEOTIDE SEQUENCE [LARGE SCALE GENOMIC DNA]</scope>
    <source>
        <strain evidence="4">CBS 9802 / IAM 14324 / JCM 22182 / KY 12970</strain>
    </source>
</reference>
<keyword evidence="2" id="KW-0472">Membrane</keyword>
<dbReference type="PANTHER" id="PTHR34391:SF2">
    <property type="entry name" value="TRP C-TERMINAL DOMAIN-CONTAINING PROTEIN"/>
    <property type="match status" value="1"/>
</dbReference>
<dbReference type="RefSeq" id="XP_014566074.1">
    <property type="nucleotide sequence ID" value="XM_014710588.1"/>
</dbReference>
<feature type="compositionally biased region" description="Low complexity" evidence="1">
    <location>
        <begin position="58"/>
        <end position="72"/>
    </location>
</feature>
<reference evidence="3 4" key="2">
    <citation type="journal article" date="2012" name="Open Biol.">
        <title>Characteristics of nucleosomes and linker DNA regions on the genome of the basidiomycete Mixia osmundae revealed by mono- and dinucleosome mapping.</title>
        <authorList>
            <person name="Nishida H."/>
            <person name="Kondo S."/>
            <person name="Matsumoto T."/>
            <person name="Suzuki Y."/>
            <person name="Yoshikawa H."/>
            <person name="Taylor T.D."/>
            <person name="Sugiyama J."/>
        </authorList>
    </citation>
    <scope>NUCLEOTIDE SEQUENCE [LARGE SCALE GENOMIC DNA]</scope>
    <source>
        <strain evidence="4">CBS 9802 / IAM 14324 / JCM 22182 / KY 12970</strain>
    </source>
</reference>
<organism evidence="3 4">
    <name type="scientific">Mixia osmundae (strain CBS 9802 / IAM 14324 / JCM 22182 / KY 12970)</name>
    <dbReference type="NCBI Taxonomy" id="764103"/>
    <lineage>
        <taxon>Eukaryota</taxon>
        <taxon>Fungi</taxon>
        <taxon>Dikarya</taxon>
        <taxon>Basidiomycota</taxon>
        <taxon>Pucciniomycotina</taxon>
        <taxon>Mixiomycetes</taxon>
        <taxon>Mixiales</taxon>
        <taxon>Mixiaceae</taxon>
        <taxon>Mixia</taxon>
    </lineage>
</organism>
<feature type="compositionally biased region" description="Polar residues" evidence="1">
    <location>
        <begin position="41"/>
        <end position="56"/>
    </location>
</feature>
<feature type="region of interest" description="Disordered" evidence="1">
    <location>
        <begin position="1"/>
        <end position="89"/>
    </location>
</feature>
<comment type="caution">
    <text evidence="3">The sequence shown here is derived from an EMBL/GenBank/DDBJ whole genome shotgun (WGS) entry which is preliminary data.</text>
</comment>